<keyword evidence="3" id="KW-1185">Reference proteome</keyword>
<dbReference type="EMBL" id="CP089276">
    <property type="protein sequence ID" value="USP77968.1"/>
    <property type="molecule type" value="Genomic_DNA"/>
</dbReference>
<dbReference type="Proteomes" id="UP001056012">
    <property type="component" value="Chromosome 3"/>
</dbReference>
<protein>
    <submittedName>
        <fullName evidence="2">Uncharacterized protein</fullName>
    </submittedName>
</protein>
<organism evidence="2 3">
    <name type="scientific">Curvularia clavata</name>
    <dbReference type="NCBI Taxonomy" id="95742"/>
    <lineage>
        <taxon>Eukaryota</taxon>
        <taxon>Fungi</taxon>
        <taxon>Dikarya</taxon>
        <taxon>Ascomycota</taxon>
        <taxon>Pezizomycotina</taxon>
        <taxon>Dothideomycetes</taxon>
        <taxon>Pleosporomycetidae</taxon>
        <taxon>Pleosporales</taxon>
        <taxon>Pleosporineae</taxon>
        <taxon>Pleosporaceae</taxon>
        <taxon>Curvularia</taxon>
    </lineage>
</organism>
<dbReference type="AlphaFoldDB" id="A0A9Q8ZBY0"/>
<evidence type="ECO:0000256" key="1">
    <source>
        <dbReference type="SAM" id="SignalP"/>
    </source>
</evidence>
<gene>
    <name evidence="2" type="ORF">yc1106_05242</name>
</gene>
<evidence type="ECO:0000313" key="2">
    <source>
        <dbReference type="EMBL" id="USP77968.1"/>
    </source>
</evidence>
<keyword evidence="1" id="KW-0732">Signal</keyword>
<reference evidence="2" key="1">
    <citation type="submission" date="2021-12" db="EMBL/GenBank/DDBJ databases">
        <title>Curvularia clavata genome.</title>
        <authorList>
            <person name="Cao Y."/>
        </authorList>
    </citation>
    <scope>NUCLEOTIDE SEQUENCE</scope>
    <source>
        <strain evidence="2">Yc1106</strain>
    </source>
</reference>
<evidence type="ECO:0000313" key="3">
    <source>
        <dbReference type="Proteomes" id="UP001056012"/>
    </source>
</evidence>
<sequence length="194" mass="20742">MQFTTFATLFTAAAVLGAPTEPTKSMSIAALGETVFDQGDGFYLASYNDAGALKVNFTPMAELDTTTPPAEHLTTRSTHLLSKRETVCSGRTSVNLGNLDAANVQLAKNAAAQVTYNGGAWGWVHNGGETSYFCNYATNYLTYQLIIDMHTVVSGRCGQNGYGYDRRRGGGGANDLSVGRTFRGDHFCDDSTHG</sequence>
<dbReference type="VEuPathDB" id="FungiDB:yc1106_05242"/>
<feature type="chain" id="PRO_5040263155" evidence="1">
    <location>
        <begin position="18"/>
        <end position="194"/>
    </location>
</feature>
<dbReference type="OrthoDB" id="4983399at2759"/>
<proteinExistence type="predicted"/>
<feature type="signal peptide" evidence="1">
    <location>
        <begin position="1"/>
        <end position="17"/>
    </location>
</feature>
<accession>A0A9Q8ZBY0</accession>
<name>A0A9Q8ZBY0_CURCL</name>